<dbReference type="HOGENOM" id="CLU_2503954_0_0_1"/>
<accession>A0A0D0D2Y0</accession>
<dbReference type="InParanoid" id="A0A0D0D2Y0"/>
<gene>
    <name evidence="1" type="ORF">PAXRUDRAFT_775619</name>
</gene>
<dbReference type="EMBL" id="KN826799">
    <property type="protein sequence ID" value="KIK77881.1"/>
    <property type="molecule type" value="Genomic_DNA"/>
</dbReference>
<reference evidence="1 2" key="1">
    <citation type="submission" date="2014-04" db="EMBL/GenBank/DDBJ databases">
        <authorList>
            <consortium name="DOE Joint Genome Institute"/>
            <person name="Kuo A."/>
            <person name="Kohler A."/>
            <person name="Jargeat P."/>
            <person name="Nagy L.G."/>
            <person name="Floudas D."/>
            <person name="Copeland A."/>
            <person name="Barry K.W."/>
            <person name="Cichocki N."/>
            <person name="Veneault-Fourrey C."/>
            <person name="LaButti K."/>
            <person name="Lindquist E.A."/>
            <person name="Lipzen A."/>
            <person name="Lundell T."/>
            <person name="Morin E."/>
            <person name="Murat C."/>
            <person name="Sun H."/>
            <person name="Tunlid A."/>
            <person name="Henrissat B."/>
            <person name="Grigoriev I.V."/>
            <person name="Hibbett D.S."/>
            <person name="Martin F."/>
            <person name="Nordberg H.P."/>
            <person name="Cantor M.N."/>
            <person name="Hua S.X."/>
        </authorList>
    </citation>
    <scope>NUCLEOTIDE SEQUENCE [LARGE SCALE GENOMIC DNA]</scope>
    <source>
        <strain evidence="1 2">Ve08.2h10</strain>
    </source>
</reference>
<proteinExistence type="predicted"/>
<keyword evidence="2" id="KW-1185">Reference proteome</keyword>
<feature type="non-terminal residue" evidence="1">
    <location>
        <position position="86"/>
    </location>
</feature>
<evidence type="ECO:0000313" key="2">
    <source>
        <dbReference type="Proteomes" id="UP000054538"/>
    </source>
</evidence>
<sequence>MGFMEMSAHYGDSRGNVEFCGLADLTLMTGSAIPFDVFNQHRPPKTHEETSPDSEHALVTEVIMGLLKEQELFVGWGVDLVMSMGV</sequence>
<name>A0A0D0D2Y0_9AGAM</name>
<evidence type="ECO:0000313" key="1">
    <source>
        <dbReference type="EMBL" id="KIK77881.1"/>
    </source>
</evidence>
<organism evidence="1 2">
    <name type="scientific">Paxillus rubicundulus Ve08.2h10</name>
    <dbReference type="NCBI Taxonomy" id="930991"/>
    <lineage>
        <taxon>Eukaryota</taxon>
        <taxon>Fungi</taxon>
        <taxon>Dikarya</taxon>
        <taxon>Basidiomycota</taxon>
        <taxon>Agaricomycotina</taxon>
        <taxon>Agaricomycetes</taxon>
        <taxon>Agaricomycetidae</taxon>
        <taxon>Boletales</taxon>
        <taxon>Paxilineae</taxon>
        <taxon>Paxillaceae</taxon>
        <taxon>Paxillus</taxon>
    </lineage>
</organism>
<dbReference type="Proteomes" id="UP000054538">
    <property type="component" value="Unassembled WGS sequence"/>
</dbReference>
<dbReference type="OrthoDB" id="10507759at2759"/>
<protein>
    <submittedName>
        <fullName evidence="1">Uncharacterized protein</fullName>
    </submittedName>
</protein>
<dbReference type="AlphaFoldDB" id="A0A0D0D2Y0"/>
<reference evidence="2" key="2">
    <citation type="submission" date="2015-01" db="EMBL/GenBank/DDBJ databases">
        <title>Evolutionary Origins and Diversification of the Mycorrhizal Mutualists.</title>
        <authorList>
            <consortium name="DOE Joint Genome Institute"/>
            <consortium name="Mycorrhizal Genomics Consortium"/>
            <person name="Kohler A."/>
            <person name="Kuo A."/>
            <person name="Nagy L.G."/>
            <person name="Floudas D."/>
            <person name="Copeland A."/>
            <person name="Barry K.W."/>
            <person name="Cichocki N."/>
            <person name="Veneault-Fourrey C."/>
            <person name="LaButti K."/>
            <person name="Lindquist E.A."/>
            <person name="Lipzen A."/>
            <person name="Lundell T."/>
            <person name="Morin E."/>
            <person name="Murat C."/>
            <person name="Riley R."/>
            <person name="Ohm R."/>
            <person name="Sun H."/>
            <person name="Tunlid A."/>
            <person name="Henrissat B."/>
            <person name="Grigoriev I.V."/>
            <person name="Hibbett D.S."/>
            <person name="Martin F."/>
        </authorList>
    </citation>
    <scope>NUCLEOTIDE SEQUENCE [LARGE SCALE GENOMIC DNA]</scope>
    <source>
        <strain evidence="2">Ve08.2h10</strain>
    </source>
</reference>